<dbReference type="PANTHER" id="PTHR30625">
    <property type="entry name" value="PROTEIN TOLQ"/>
    <property type="match status" value="1"/>
</dbReference>
<dbReference type="InterPro" id="IPR050790">
    <property type="entry name" value="ExbB/TolQ_transport"/>
</dbReference>
<evidence type="ECO:0000256" key="13">
    <source>
        <dbReference type="SAM" id="MobiDB-lite"/>
    </source>
</evidence>
<dbReference type="PANTHER" id="PTHR30625:SF16">
    <property type="entry name" value="BIOPOLYMER TRANSPORT PROTEIN EXBB"/>
    <property type="match status" value="1"/>
</dbReference>
<evidence type="ECO:0000259" key="16">
    <source>
        <dbReference type="Pfam" id="PF01618"/>
    </source>
</evidence>
<keyword evidence="9 14" id="KW-1133">Transmembrane helix</keyword>
<evidence type="ECO:0000256" key="14">
    <source>
        <dbReference type="SAM" id="Phobius"/>
    </source>
</evidence>
<comment type="caution">
    <text evidence="17">The sequence shown here is derived from an EMBL/GenBank/DDBJ whole genome shotgun (WGS) entry which is preliminary data.</text>
</comment>
<keyword evidence="7 14" id="KW-0812">Transmembrane</keyword>
<evidence type="ECO:0000256" key="12">
    <source>
        <dbReference type="RuleBase" id="RU004057"/>
    </source>
</evidence>
<evidence type="ECO:0000256" key="4">
    <source>
        <dbReference type="ARBA" id="ARBA00022448"/>
    </source>
</evidence>
<dbReference type="Proteomes" id="UP000307430">
    <property type="component" value="Unassembled WGS sequence"/>
</dbReference>
<evidence type="ECO:0000256" key="3">
    <source>
        <dbReference type="ARBA" id="ARBA00022093"/>
    </source>
</evidence>
<reference evidence="17 18" key="1">
    <citation type="submission" date="2019-05" db="EMBL/GenBank/DDBJ databases">
        <title>Genome sequence of Klebsiella sp strain TOUT106.</title>
        <authorList>
            <person name="Rahi P."/>
            <person name="Chaudhari D."/>
        </authorList>
    </citation>
    <scope>NUCLEOTIDE SEQUENCE [LARGE SCALE GENOMIC DNA]</scope>
    <source>
        <strain evidence="17 18">TOUT106</strain>
    </source>
</reference>
<dbReference type="NCBIfam" id="TIGR02797">
    <property type="entry name" value="exbB"/>
    <property type="match status" value="1"/>
</dbReference>
<evidence type="ECO:0000313" key="18">
    <source>
        <dbReference type="Proteomes" id="UP000307430"/>
    </source>
</evidence>
<dbReference type="InterPro" id="IPR014164">
    <property type="entry name" value="TonB_ExbB_1"/>
</dbReference>
<dbReference type="Pfam" id="PF01618">
    <property type="entry name" value="MotA_ExbB"/>
    <property type="match status" value="1"/>
</dbReference>
<evidence type="ECO:0000256" key="8">
    <source>
        <dbReference type="ARBA" id="ARBA00022927"/>
    </source>
</evidence>
<sequence length="369" mass="38476">MKMYHVIATKKHPMMFTRTTLANLNKGISLGLLLFCLSGTSAAYAETPAVTTSTPANSVSTTASATPSTTAESASTATTTTSPALSSTPANASVAAAATAPGAVDSKSEPAPVAMGSAPAEAAPAPVATANTAAVANPLTGFSPLSMYQHADGVVKAVMLLLVGASLMSWSVWLVKMWEVFTSRRQLVKSIRELQKQRTLKECPTLSAQCCVIMEQIAQEELTKVAGKTVHHHTAETVKERVHALCLRVEAAEARRLTRGASLLATTSAVAPFVGLFGTVWGIMHSFISIAQQQSTSLSVVAPGIAEALFATALGLVVAIPAVILYNIIGRQITGNRLLIADAMTATLCLVSQDLESMEDGYQFISTAA</sequence>
<evidence type="ECO:0000256" key="10">
    <source>
        <dbReference type="ARBA" id="ARBA00023136"/>
    </source>
</evidence>
<dbReference type="GO" id="GO:0017038">
    <property type="term" value="P:protein import"/>
    <property type="evidence" value="ECO:0007669"/>
    <property type="project" value="TreeGrafter"/>
</dbReference>
<dbReference type="EMBL" id="VCHQ01000040">
    <property type="protein sequence ID" value="TLV04999.1"/>
    <property type="molecule type" value="Genomic_DNA"/>
</dbReference>
<comment type="subunit">
    <text evidence="2">The accessory proteins ExbB and ExbD seem to form a complex with TonB.</text>
</comment>
<proteinExistence type="inferred from homology"/>
<protein>
    <recommendedName>
        <fullName evidence="3">Biopolymer transport protein ExbB</fullName>
    </recommendedName>
</protein>
<dbReference type="AlphaFoldDB" id="A0A5R9L8G9"/>
<keyword evidence="8 12" id="KW-0653">Protein transport</keyword>
<feature type="domain" description="MotA/TolQ/ExbB proton channel" evidence="16">
    <location>
        <begin position="223"/>
        <end position="334"/>
    </location>
</feature>
<keyword evidence="6" id="KW-0997">Cell inner membrane</keyword>
<comment type="function">
    <text evidence="11">Involved in the TonB-dependent energy-dependent transport of various receptor-bound substrates. Protects ExbD from proteolytic degradation and functionally stabilizes TonB.</text>
</comment>
<evidence type="ECO:0000256" key="6">
    <source>
        <dbReference type="ARBA" id="ARBA00022519"/>
    </source>
</evidence>
<feature type="signal peptide" evidence="15">
    <location>
        <begin position="1"/>
        <end position="45"/>
    </location>
</feature>
<comment type="similarity">
    <text evidence="12">Belongs to the exbB/tolQ family.</text>
</comment>
<keyword evidence="15" id="KW-0732">Signal</keyword>
<evidence type="ECO:0000256" key="2">
    <source>
        <dbReference type="ARBA" id="ARBA00011471"/>
    </source>
</evidence>
<name>A0A5R9L8G9_9ENTR</name>
<dbReference type="InterPro" id="IPR002898">
    <property type="entry name" value="MotA_ExbB_proton_chnl"/>
</dbReference>
<keyword evidence="4 12" id="KW-0813">Transport</keyword>
<feature type="region of interest" description="Disordered" evidence="13">
    <location>
        <begin position="49"/>
        <end position="88"/>
    </location>
</feature>
<evidence type="ECO:0000256" key="11">
    <source>
        <dbReference type="ARBA" id="ARBA00024816"/>
    </source>
</evidence>
<feature type="transmembrane region" description="Helical" evidence="14">
    <location>
        <begin position="154"/>
        <end position="175"/>
    </location>
</feature>
<evidence type="ECO:0000256" key="9">
    <source>
        <dbReference type="ARBA" id="ARBA00022989"/>
    </source>
</evidence>
<feature type="transmembrane region" description="Helical" evidence="14">
    <location>
        <begin position="263"/>
        <end position="288"/>
    </location>
</feature>
<evidence type="ECO:0000256" key="15">
    <source>
        <dbReference type="SAM" id="SignalP"/>
    </source>
</evidence>
<gene>
    <name evidence="17" type="primary">exbB</name>
    <name evidence="17" type="ORF">FE839_23580</name>
</gene>
<keyword evidence="5" id="KW-1003">Cell membrane</keyword>
<accession>A0A5R9L8G9</accession>
<evidence type="ECO:0000256" key="7">
    <source>
        <dbReference type="ARBA" id="ARBA00022692"/>
    </source>
</evidence>
<dbReference type="RefSeq" id="WP_138363157.1">
    <property type="nucleotide sequence ID" value="NZ_VCHQ01000040.1"/>
</dbReference>
<evidence type="ECO:0000256" key="5">
    <source>
        <dbReference type="ARBA" id="ARBA00022475"/>
    </source>
</evidence>
<keyword evidence="18" id="KW-1185">Reference proteome</keyword>
<dbReference type="GO" id="GO:0005886">
    <property type="term" value="C:plasma membrane"/>
    <property type="evidence" value="ECO:0007669"/>
    <property type="project" value="UniProtKB-SubCell"/>
</dbReference>
<feature type="transmembrane region" description="Helical" evidence="14">
    <location>
        <begin position="308"/>
        <end position="329"/>
    </location>
</feature>
<feature type="chain" id="PRO_5024428866" description="Biopolymer transport protein ExbB" evidence="15">
    <location>
        <begin position="46"/>
        <end position="369"/>
    </location>
</feature>
<dbReference type="GO" id="GO:0022857">
    <property type="term" value="F:transmembrane transporter activity"/>
    <property type="evidence" value="ECO:0007669"/>
    <property type="project" value="InterPro"/>
</dbReference>
<keyword evidence="10 14" id="KW-0472">Membrane</keyword>
<evidence type="ECO:0000256" key="1">
    <source>
        <dbReference type="ARBA" id="ARBA00004429"/>
    </source>
</evidence>
<evidence type="ECO:0000313" key="17">
    <source>
        <dbReference type="EMBL" id="TLV04999.1"/>
    </source>
</evidence>
<comment type="subcellular location">
    <subcellularLocation>
        <location evidence="1">Cell inner membrane</location>
        <topology evidence="1">Multi-pass membrane protein</topology>
    </subcellularLocation>
    <subcellularLocation>
        <location evidence="12">Membrane</location>
        <topology evidence="12">Multi-pass membrane protein</topology>
    </subcellularLocation>
</comment>
<organism evidence="17 18">
    <name type="scientific">Klebsiella indica</name>
    <dbReference type="NCBI Taxonomy" id="2582917"/>
    <lineage>
        <taxon>Bacteria</taxon>
        <taxon>Pseudomonadati</taxon>
        <taxon>Pseudomonadota</taxon>
        <taxon>Gammaproteobacteria</taxon>
        <taxon>Enterobacterales</taxon>
        <taxon>Enterobacteriaceae</taxon>
        <taxon>Klebsiella/Raoultella group</taxon>
        <taxon>Klebsiella</taxon>
    </lineage>
</organism>